<dbReference type="Proteomes" id="UP001417504">
    <property type="component" value="Unassembled WGS sequence"/>
</dbReference>
<dbReference type="AlphaFoldDB" id="A0AAP0HID0"/>
<evidence type="ECO:0000313" key="2">
    <source>
        <dbReference type="Proteomes" id="UP001417504"/>
    </source>
</evidence>
<evidence type="ECO:0000313" key="1">
    <source>
        <dbReference type="EMBL" id="KAK9085456.1"/>
    </source>
</evidence>
<name>A0AAP0HID0_9MAGN</name>
<reference evidence="1 2" key="1">
    <citation type="submission" date="2024-01" db="EMBL/GenBank/DDBJ databases">
        <title>Genome assemblies of Stephania.</title>
        <authorList>
            <person name="Yang L."/>
        </authorList>
    </citation>
    <scope>NUCLEOTIDE SEQUENCE [LARGE SCALE GENOMIC DNA]</scope>
    <source>
        <strain evidence="1">QJT</strain>
        <tissue evidence="1">Leaf</tissue>
    </source>
</reference>
<gene>
    <name evidence="1" type="ORF">Sjap_025867</name>
</gene>
<dbReference type="EMBL" id="JBBNAE010000011">
    <property type="protein sequence ID" value="KAK9085456.1"/>
    <property type="molecule type" value="Genomic_DNA"/>
</dbReference>
<proteinExistence type="predicted"/>
<keyword evidence="2" id="KW-1185">Reference proteome</keyword>
<organism evidence="1 2">
    <name type="scientific">Stephania japonica</name>
    <dbReference type="NCBI Taxonomy" id="461633"/>
    <lineage>
        <taxon>Eukaryota</taxon>
        <taxon>Viridiplantae</taxon>
        <taxon>Streptophyta</taxon>
        <taxon>Embryophyta</taxon>
        <taxon>Tracheophyta</taxon>
        <taxon>Spermatophyta</taxon>
        <taxon>Magnoliopsida</taxon>
        <taxon>Ranunculales</taxon>
        <taxon>Menispermaceae</taxon>
        <taxon>Menispermoideae</taxon>
        <taxon>Cissampelideae</taxon>
        <taxon>Stephania</taxon>
    </lineage>
</organism>
<accession>A0AAP0HID0</accession>
<protein>
    <submittedName>
        <fullName evidence="1">Uncharacterized protein</fullName>
    </submittedName>
</protein>
<sequence length="174" mass="19289">MVGMKRPWPFSLDNPPGPSYKFHHVIPNLLKPGESSSFEHKNNGTLSCLDSLREAHNLSSPCSFKWSTKMLEMNQSKIVEESEPLDGNSLSLALSTTSSPLTSSKSKQPLSFPPAHYPQLNGFTYQVGIEDPLSSVHDRRLYSFFPLKTSQIGHGISNGRSDEAENDVDLTLKL</sequence>
<comment type="caution">
    <text evidence="1">The sequence shown here is derived from an EMBL/GenBank/DDBJ whole genome shotgun (WGS) entry which is preliminary data.</text>
</comment>